<sequence length="60" mass="6611">MKGAQRDMIDVLLGSVFKRGLISEMSYKSARNSLASAMDFPNLLEYPVCLTKEATEDGNP</sequence>
<proteinExistence type="predicted"/>
<name>A0A212K8C8_9FIRM</name>
<gene>
    <name evidence="1" type="ORF">KL86CLO1_12360</name>
</gene>
<evidence type="ECO:0000313" key="1">
    <source>
        <dbReference type="EMBL" id="SBW07892.1"/>
    </source>
</evidence>
<organism evidence="1">
    <name type="scientific">uncultured Eubacteriales bacterium</name>
    <dbReference type="NCBI Taxonomy" id="172733"/>
    <lineage>
        <taxon>Bacteria</taxon>
        <taxon>Bacillati</taxon>
        <taxon>Bacillota</taxon>
        <taxon>Clostridia</taxon>
        <taxon>Eubacteriales</taxon>
        <taxon>environmental samples</taxon>
    </lineage>
</organism>
<reference evidence="1" key="1">
    <citation type="submission" date="2016-04" db="EMBL/GenBank/DDBJ databases">
        <authorList>
            <person name="Evans L.H."/>
            <person name="Alamgir A."/>
            <person name="Owens N."/>
            <person name="Weber N.D."/>
            <person name="Virtaneva K."/>
            <person name="Barbian K."/>
            <person name="Babar A."/>
            <person name="Rosenke K."/>
        </authorList>
    </citation>
    <scope>NUCLEOTIDE SEQUENCE</scope>
    <source>
        <strain evidence="1">86</strain>
    </source>
</reference>
<dbReference type="EMBL" id="FLUN01000001">
    <property type="protein sequence ID" value="SBW07892.1"/>
    <property type="molecule type" value="Genomic_DNA"/>
</dbReference>
<protein>
    <submittedName>
        <fullName evidence="1">Uncharacterized protein</fullName>
    </submittedName>
</protein>
<dbReference type="AlphaFoldDB" id="A0A212K8C8"/>
<accession>A0A212K8C8</accession>